<proteinExistence type="inferred from homology"/>
<dbReference type="RefSeq" id="WP_339967717.1">
    <property type="nucleotide sequence ID" value="NZ_JBBHJY010000006.1"/>
</dbReference>
<name>A0ABU8SAI6_9SPHN</name>
<comment type="similarity">
    <text evidence="2">Belongs to the rickettsiale 17 kDa surface antigen family.</text>
</comment>
<keyword evidence="5" id="KW-0732">Signal</keyword>
<evidence type="ECO:0000256" key="2">
    <source>
        <dbReference type="ARBA" id="ARBA00008681"/>
    </source>
</evidence>
<keyword evidence="4" id="KW-0449">Lipoprotein</keyword>
<feature type="domain" description="Glycine zipper 2TM" evidence="6">
    <location>
        <begin position="38"/>
        <end position="77"/>
    </location>
</feature>
<sequence>MTFGIQKAAVAMAAMALTLGTASTAEARACKRLTKTEGAVVGAVAGGVLGHVIGGRGNRTTGTVIGAGVGGVAGHEIARKKYNRNCGRRR</sequence>
<comment type="subcellular location">
    <subcellularLocation>
        <location evidence="1">Cell outer membrane</location>
        <topology evidence="1">Lipid-anchor</topology>
    </subcellularLocation>
</comment>
<evidence type="ECO:0000313" key="7">
    <source>
        <dbReference type="EMBL" id="MEJ6010885.1"/>
    </source>
</evidence>
<evidence type="ECO:0000256" key="4">
    <source>
        <dbReference type="ARBA" id="ARBA00023288"/>
    </source>
</evidence>
<evidence type="ECO:0000256" key="5">
    <source>
        <dbReference type="SAM" id="SignalP"/>
    </source>
</evidence>
<feature type="chain" id="PRO_5045413065" description="17 kDa surface antigen" evidence="5">
    <location>
        <begin position="28"/>
        <end position="90"/>
    </location>
</feature>
<dbReference type="EMBL" id="JBBHJY010000006">
    <property type="protein sequence ID" value="MEJ6010885.1"/>
    <property type="molecule type" value="Genomic_DNA"/>
</dbReference>
<keyword evidence="8" id="KW-1185">Reference proteome</keyword>
<accession>A0ABU8SAI6</accession>
<dbReference type="Proteomes" id="UP001379235">
    <property type="component" value="Unassembled WGS sequence"/>
</dbReference>
<evidence type="ECO:0000256" key="3">
    <source>
        <dbReference type="ARBA" id="ARBA00015281"/>
    </source>
</evidence>
<feature type="signal peptide" evidence="5">
    <location>
        <begin position="1"/>
        <end position="27"/>
    </location>
</feature>
<evidence type="ECO:0000313" key="8">
    <source>
        <dbReference type="Proteomes" id="UP001379235"/>
    </source>
</evidence>
<evidence type="ECO:0000256" key="1">
    <source>
        <dbReference type="ARBA" id="ARBA00004459"/>
    </source>
</evidence>
<reference evidence="7 8" key="1">
    <citation type="submission" date="2024-03" db="EMBL/GenBank/DDBJ databases">
        <authorList>
            <person name="Jo J.-H."/>
        </authorList>
    </citation>
    <scope>NUCLEOTIDE SEQUENCE [LARGE SCALE GENOMIC DNA]</scope>
    <source>
        <strain evidence="7 8">AS3R-12</strain>
    </source>
</reference>
<dbReference type="Pfam" id="PF05433">
    <property type="entry name" value="Rick_17kDa_Anti"/>
    <property type="match status" value="1"/>
</dbReference>
<organism evidence="7 8">
    <name type="scientific">Novosphingobium aquae</name>
    <dbReference type="NCBI Taxonomy" id="3133435"/>
    <lineage>
        <taxon>Bacteria</taxon>
        <taxon>Pseudomonadati</taxon>
        <taxon>Pseudomonadota</taxon>
        <taxon>Alphaproteobacteria</taxon>
        <taxon>Sphingomonadales</taxon>
        <taxon>Sphingomonadaceae</taxon>
        <taxon>Novosphingobium</taxon>
    </lineage>
</organism>
<dbReference type="InterPro" id="IPR008816">
    <property type="entry name" value="Gly_zipper_2TM_dom"/>
</dbReference>
<evidence type="ECO:0000259" key="6">
    <source>
        <dbReference type="Pfam" id="PF05433"/>
    </source>
</evidence>
<gene>
    <name evidence="7" type="ORF">WG900_13265</name>
</gene>
<comment type="caution">
    <text evidence="7">The sequence shown here is derived from an EMBL/GenBank/DDBJ whole genome shotgun (WGS) entry which is preliminary data.</text>
</comment>
<protein>
    <recommendedName>
        <fullName evidence="3">17 kDa surface antigen</fullName>
    </recommendedName>
</protein>